<dbReference type="AlphaFoldDB" id="M8CDL6"/>
<evidence type="ECO:0000313" key="1">
    <source>
        <dbReference type="EnsemblPlants" id="EMT21241"/>
    </source>
</evidence>
<sequence length="110" mass="11949">MAAEAHFHRELIRLAFEMAYKGFLYLLPQPPPGPAAPAASDEVRTLWIGDLQYWMDENYIYSCFANTGEEATQWGAGAAAGAGGGYYAGYGQGYEAYGQGELSSLGRPDR</sequence>
<dbReference type="SUPFAM" id="SSF54928">
    <property type="entry name" value="RNA-binding domain, RBD"/>
    <property type="match status" value="1"/>
</dbReference>
<proteinExistence type="predicted"/>
<organism evidence="1">
    <name type="scientific">Aegilops tauschii</name>
    <name type="common">Tausch's goatgrass</name>
    <name type="synonym">Aegilops squarrosa</name>
    <dbReference type="NCBI Taxonomy" id="37682"/>
    <lineage>
        <taxon>Eukaryota</taxon>
        <taxon>Viridiplantae</taxon>
        <taxon>Streptophyta</taxon>
        <taxon>Embryophyta</taxon>
        <taxon>Tracheophyta</taxon>
        <taxon>Spermatophyta</taxon>
        <taxon>Magnoliopsida</taxon>
        <taxon>Liliopsida</taxon>
        <taxon>Poales</taxon>
        <taxon>Poaceae</taxon>
        <taxon>BOP clade</taxon>
        <taxon>Pooideae</taxon>
        <taxon>Triticodae</taxon>
        <taxon>Triticeae</taxon>
        <taxon>Triticinae</taxon>
        <taxon>Aegilops</taxon>
    </lineage>
</organism>
<dbReference type="InterPro" id="IPR035979">
    <property type="entry name" value="RBD_domain_sf"/>
</dbReference>
<dbReference type="GO" id="GO:0003676">
    <property type="term" value="F:nucleic acid binding"/>
    <property type="evidence" value="ECO:0007669"/>
    <property type="project" value="InterPro"/>
</dbReference>
<reference evidence="1" key="1">
    <citation type="submission" date="2015-06" db="UniProtKB">
        <authorList>
            <consortium name="EnsemblPlants"/>
        </authorList>
    </citation>
    <scope>IDENTIFICATION</scope>
</reference>
<protein>
    <submittedName>
        <fullName evidence="1">Uncharacterized protein</fullName>
    </submittedName>
</protein>
<dbReference type="EnsemblPlants" id="EMT21241">
    <property type="protein sequence ID" value="EMT21241"/>
    <property type="gene ID" value="F775_43935"/>
</dbReference>
<accession>M8CDL6</accession>
<name>M8CDL6_AEGTA</name>